<dbReference type="InterPro" id="IPR036390">
    <property type="entry name" value="WH_DNA-bd_sf"/>
</dbReference>
<dbReference type="PANTHER" id="PTHR30363">
    <property type="entry name" value="HTH-TYPE TRANSCRIPTIONAL REGULATOR SRLR-RELATED"/>
    <property type="match status" value="1"/>
</dbReference>
<dbReference type="PANTHER" id="PTHR30363:SF28">
    <property type="entry name" value="TRANSCRIPTIONAL REGULATORY PROTEIN-RELATED"/>
    <property type="match status" value="1"/>
</dbReference>
<organism evidence="1 2">
    <name type="scientific">Candidatus Corynebacterium faecigallinarum</name>
    <dbReference type="NCBI Taxonomy" id="2838528"/>
    <lineage>
        <taxon>Bacteria</taxon>
        <taxon>Bacillati</taxon>
        <taxon>Actinomycetota</taxon>
        <taxon>Actinomycetes</taxon>
        <taxon>Mycobacteriales</taxon>
        <taxon>Corynebacteriaceae</taxon>
        <taxon>Corynebacterium</taxon>
    </lineage>
</organism>
<dbReference type="EMBL" id="DWVP01000004">
    <property type="protein sequence ID" value="HJC84486.1"/>
    <property type="molecule type" value="Genomic_DNA"/>
</dbReference>
<gene>
    <name evidence="1" type="ORF">H9751_02850</name>
</gene>
<evidence type="ECO:0000313" key="1">
    <source>
        <dbReference type="EMBL" id="HJC84486.1"/>
    </source>
</evidence>
<protein>
    <submittedName>
        <fullName evidence="1">Winged helix-turn-helix transcriptional regulator</fullName>
    </submittedName>
</protein>
<name>A0A9D2QDJ7_9CORY</name>
<dbReference type="Pfam" id="PF13412">
    <property type="entry name" value="HTH_24"/>
    <property type="match status" value="1"/>
</dbReference>
<reference evidence="1" key="1">
    <citation type="journal article" date="2021" name="PeerJ">
        <title>Extensive microbial diversity within the chicken gut microbiome revealed by metagenomics and culture.</title>
        <authorList>
            <person name="Gilroy R."/>
            <person name="Ravi A."/>
            <person name="Getino M."/>
            <person name="Pursley I."/>
            <person name="Horton D.L."/>
            <person name="Alikhan N.F."/>
            <person name="Baker D."/>
            <person name="Gharbi K."/>
            <person name="Hall N."/>
            <person name="Watson M."/>
            <person name="Adriaenssens E.M."/>
            <person name="Foster-Nyarko E."/>
            <person name="Jarju S."/>
            <person name="Secka A."/>
            <person name="Antonio M."/>
            <person name="Oren A."/>
            <person name="Chaudhuri R.R."/>
            <person name="La Ragione R."/>
            <person name="Hildebrand F."/>
            <person name="Pallen M.J."/>
        </authorList>
    </citation>
    <scope>NUCLEOTIDE SEQUENCE</scope>
    <source>
        <strain evidence="1">ChiHjej13B12-4958</strain>
    </source>
</reference>
<dbReference type="InterPro" id="IPR036388">
    <property type="entry name" value="WH-like_DNA-bd_sf"/>
</dbReference>
<sequence>MRPPIGVIGDERPHTRRRWTAVTDRDTRREVLDQILRNGPISASEISDALGISTAGVRRHLDNIVEDGFAETVEAARAAASGGRGRGRPAKLFRLTDAGRGRFGHDYDTLALLALRALRETGGDDAVAHFADERMSDLFGALTDDASDQDAPSGDVVDRAERIAEALTDRGYAATVNDAATGIQICRHHCPIQDVAHEFPELCAAEHRVVTELLGRHTQPLATIADGNGICTTHIPLTTINPSSTKES</sequence>
<accession>A0A9D2QDJ7</accession>
<dbReference type="Gene3D" id="1.10.10.10">
    <property type="entry name" value="Winged helix-like DNA-binding domain superfamily/Winged helix DNA-binding domain"/>
    <property type="match status" value="1"/>
</dbReference>
<reference evidence="1" key="2">
    <citation type="submission" date="2021-04" db="EMBL/GenBank/DDBJ databases">
        <authorList>
            <person name="Gilroy R."/>
        </authorList>
    </citation>
    <scope>NUCLEOTIDE SEQUENCE</scope>
    <source>
        <strain evidence="1">ChiHjej13B12-4958</strain>
    </source>
</reference>
<evidence type="ECO:0000313" key="2">
    <source>
        <dbReference type="Proteomes" id="UP000823858"/>
    </source>
</evidence>
<dbReference type="SUPFAM" id="SSF46785">
    <property type="entry name" value="Winged helix' DNA-binding domain"/>
    <property type="match status" value="1"/>
</dbReference>
<dbReference type="InterPro" id="IPR011991">
    <property type="entry name" value="ArsR-like_HTH"/>
</dbReference>
<dbReference type="CDD" id="cd00090">
    <property type="entry name" value="HTH_ARSR"/>
    <property type="match status" value="1"/>
</dbReference>
<dbReference type="InterPro" id="IPR050313">
    <property type="entry name" value="Carb_Metab_HTH_regulators"/>
</dbReference>
<dbReference type="AlphaFoldDB" id="A0A9D2QDJ7"/>
<proteinExistence type="predicted"/>
<comment type="caution">
    <text evidence="1">The sequence shown here is derived from an EMBL/GenBank/DDBJ whole genome shotgun (WGS) entry which is preliminary data.</text>
</comment>
<dbReference type="Proteomes" id="UP000823858">
    <property type="component" value="Unassembled WGS sequence"/>
</dbReference>